<dbReference type="InterPro" id="IPR023485">
    <property type="entry name" value="Ptyr_pPase"/>
</dbReference>
<sequence>MTANAPQPPVPGVLFVCVRNGGKSQMAAALMRHRARDAVEVHSAGTDPGPTINALSAEAVAELGADMSGRTPRAIDPDLLRRVDRVVVLGADAARDLVARGDVGVSDDGTAGALITWITDEPSDRGIDGLERMRLVRDDIDRRVHDLLAELTAERVDPSPR</sequence>
<dbReference type="InterPro" id="IPR036196">
    <property type="entry name" value="Ptyr_pPase_sf"/>
</dbReference>
<dbReference type="PANTHER" id="PTHR43428:SF1">
    <property type="entry name" value="ARSENATE REDUCTASE"/>
    <property type="match status" value="1"/>
</dbReference>
<dbReference type="Pfam" id="PF01451">
    <property type="entry name" value="LMWPc"/>
    <property type="match status" value="1"/>
</dbReference>
<dbReference type="Proteomes" id="UP001595836">
    <property type="component" value="Unassembled WGS sequence"/>
</dbReference>
<dbReference type="PANTHER" id="PTHR43428">
    <property type="entry name" value="ARSENATE REDUCTASE"/>
    <property type="match status" value="1"/>
</dbReference>
<proteinExistence type="predicted"/>
<keyword evidence="4" id="KW-1185">Reference proteome</keyword>
<dbReference type="SMART" id="SM00226">
    <property type="entry name" value="LMWPc"/>
    <property type="match status" value="1"/>
</dbReference>
<dbReference type="RefSeq" id="WP_344995270.1">
    <property type="nucleotide sequence ID" value="NZ_BAABCD010000050.1"/>
</dbReference>
<evidence type="ECO:0000259" key="2">
    <source>
        <dbReference type="SMART" id="SM00226"/>
    </source>
</evidence>
<keyword evidence="1" id="KW-0059">Arsenical resistance</keyword>
<organism evidence="3 4">
    <name type="scientific">Dietzia aurantiaca</name>
    <dbReference type="NCBI Taxonomy" id="983873"/>
    <lineage>
        <taxon>Bacteria</taxon>
        <taxon>Bacillati</taxon>
        <taxon>Actinomycetota</taxon>
        <taxon>Actinomycetes</taxon>
        <taxon>Mycobacteriales</taxon>
        <taxon>Dietziaceae</taxon>
        <taxon>Dietzia</taxon>
    </lineage>
</organism>
<protein>
    <submittedName>
        <fullName evidence="3">Low molecular weight phosphatase family protein</fullName>
    </submittedName>
</protein>
<feature type="domain" description="Phosphotyrosine protein phosphatase I" evidence="2">
    <location>
        <begin position="11"/>
        <end position="150"/>
    </location>
</feature>
<reference evidence="4" key="1">
    <citation type="journal article" date="2019" name="Int. J. Syst. Evol. Microbiol.">
        <title>The Global Catalogue of Microorganisms (GCM) 10K type strain sequencing project: providing services to taxonomists for standard genome sequencing and annotation.</title>
        <authorList>
            <consortium name="The Broad Institute Genomics Platform"/>
            <consortium name="The Broad Institute Genome Sequencing Center for Infectious Disease"/>
            <person name="Wu L."/>
            <person name="Ma J."/>
        </authorList>
    </citation>
    <scope>NUCLEOTIDE SEQUENCE [LARGE SCALE GENOMIC DNA]</scope>
    <source>
        <strain evidence="4">JCM 11882</strain>
    </source>
</reference>
<evidence type="ECO:0000256" key="1">
    <source>
        <dbReference type="ARBA" id="ARBA00022849"/>
    </source>
</evidence>
<name>A0ABV9PTX3_9ACTN</name>
<dbReference type="EMBL" id="JBHSHP010000053">
    <property type="protein sequence ID" value="MFC4755760.1"/>
    <property type="molecule type" value="Genomic_DNA"/>
</dbReference>
<evidence type="ECO:0000313" key="3">
    <source>
        <dbReference type="EMBL" id="MFC4755760.1"/>
    </source>
</evidence>
<gene>
    <name evidence="3" type="ORF">ACFO7U_13380</name>
</gene>
<evidence type="ECO:0000313" key="4">
    <source>
        <dbReference type="Proteomes" id="UP001595836"/>
    </source>
</evidence>
<comment type="caution">
    <text evidence="3">The sequence shown here is derived from an EMBL/GenBank/DDBJ whole genome shotgun (WGS) entry which is preliminary data.</text>
</comment>
<dbReference type="Gene3D" id="3.40.50.2300">
    <property type="match status" value="1"/>
</dbReference>
<dbReference type="SUPFAM" id="SSF52788">
    <property type="entry name" value="Phosphotyrosine protein phosphatases I"/>
    <property type="match status" value="1"/>
</dbReference>
<accession>A0ABV9PTX3</accession>